<proteinExistence type="predicted"/>
<organism evidence="2 3">
    <name type="scientific">Campylobacter vicugnae</name>
    <dbReference type="NCBI Taxonomy" id="1660076"/>
    <lineage>
        <taxon>Bacteria</taxon>
        <taxon>Pseudomonadati</taxon>
        <taxon>Campylobacterota</taxon>
        <taxon>Epsilonproteobacteria</taxon>
        <taxon>Campylobacterales</taxon>
        <taxon>Campylobacteraceae</taxon>
        <taxon>Campylobacter</taxon>
    </lineage>
</organism>
<dbReference type="Proteomes" id="UP000194265">
    <property type="component" value="Chromosome"/>
</dbReference>
<dbReference type="AlphaFoldDB" id="A0A1X9T093"/>
<dbReference type="Gene3D" id="3.40.50.300">
    <property type="entry name" value="P-loop containing nucleotide triphosphate hydrolases"/>
    <property type="match status" value="1"/>
</dbReference>
<reference evidence="2 3" key="1">
    <citation type="journal article" date="2017" name="Genome Biol. Evol.">
        <title>Comparative Genomic Analysis Identifies a Campylobacter Clade Deficient in Selenium Metabolism.</title>
        <authorList>
            <person name="Miller W.G."/>
            <person name="Yee E."/>
            <person name="Lopes B.S."/>
            <person name="Chapman M.H."/>
            <person name="Huynh S."/>
            <person name="Bono J.L."/>
            <person name="Parker C.T."/>
            <person name="Strachan N.J.C."/>
            <person name="Forbes K.J."/>
        </authorList>
    </citation>
    <scope>NUCLEOTIDE SEQUENCE [LARGE SCALE GENOMIC DNA]</scope>
    <source>
        <strain evidence="2 3">RM8964</strain>
    </source>
</reference>
<dbReference type="STRING" id="1660074.CVIC8964_0541"/>
<evidence type="ECO:0000259" key="1">
    <source>
        <dbReference type="Pfam" id="PF13304"/>
    </source>
</evidence>
<dbReference type="SUPFAM" id="SSF52540">
    <property type="entry name" value="P-loop containing nucleoside triphosphate hydrolases"/>
    <property type="match status" value="1"/>
</dbReference>
<accession>A0A1X9T093</accession>
<dbReference type="PANTHER" id="PTHR40396">
    <property type="entry name" value="ATPASE-LIKE PROTEIN"/>
    <property type="match status" value="1"/>
</dbReference>
<dbReference type="Pfam" id="PF13304">
    <property type="entry name" value="AAA_21"/>
    <property type="match status" value="1"/>
</dbReference>
<dbReference type="GO" id="GO:0005524">
    <property type="term" value="F:ATP binding"/>
    <property type="evidence" value="ECO:0007669"/>
    <property type="project" value="InterPro"/>
</dbReference>
<evidence type="ECO:0000313" key="3">
    <source>
        <dbReference type="Proteomes" id="UP000194265"/>
    </source>
</evidence>
<evidence type="ECO:0000313" key="2">
    <source>
        <dbReference type="EMBL" id="ARR01957.1"/>
    </source>
</evidence>
<dbReference type="EMBL" id="CP018791">
    <property type="protein sequence ID" value="ARR01957.1"/>
    <property type="molecule type" value="Genomic_DNA"/>
</dbReference>
<dbReference type="InterPro" id="IPR027417">
    <property type="entry name" value="P-loop_NTPase"/>
</dbReference>
<dbReference type="InterPro" id="IPR003959">
    <property type="entry name" value="ATPase_AAA_core"/>
</dbReference>
<dbReference type="RefSeq" id="WP_086276268.1">
    <property type="nucleotide sequence ID" value="NZ_CP018791.1"/>
</dbReference>
<gene>
    <name evidence="2" type="ORF">CVIC8964_0541</name>
</gene>
<feature type="domain" description="ATPase AAA-type core" evidence="1">
    <location>
        <begin position="48"/>
        <end position="328"/>
    </location>
</feature>
<dbReference type="OrthoDB" id="9809324at2"/>
<protein>
    <submittedName>
        <fullName evidence="2">ATPase, AAA family</fullName>
    </submittedName>
</protein>
<dbReference type="PANTHER" id="PTHR40396:SF1">
    <property type="entry name" value="ATPASE AAA-TYPE CORE DOMAIN-CONTAINING PROTEIN"/>
    <property type="match status" value="1"/>
</dbReference>
<name>A0A1X9T093_9BACT</name>
<dbReference type="GO" id="GO:0016887">
    <property type="term" value="F:ATP hydrolysis activity"/>
    <property type="evidence" value="ECO:0007669"/>
    <property type="project" value="InterPro"/>
</dbReference>
<sequence>MIASFKVSGFTSIKDEICIDFRAAQNQKLKNTRYENNYFSNRIAKSLVLFGKNATGKTNILKALENVLKIIKKGLDLNYHNKLINKESEFISYILEIVSKKNEIYKYELKFNKDKILFESLSKNSKEIFTFQEDKLKFDSRQEFEKLLSTKSTDTILNKLKDSKTAIIDNFKTLIDLYSYNANINYYDYYDSYDYTQDESIFFQKWWVDFYNKNKDAVLNILSKIDESISDFNFIDLKDNRFALVILRNDTEFAFDKESSGVKKIIQLIFQFVYIYNGGTKSAININDELDSSISTISLIKLLNSIINSSNNQHSQFIFSSHNPLIFDIDILNPAQICIVSKNKELSTTISSLNDFDLRGDKRKAYLNYLRGDYE</sequence>